<dbReference type="Pfam" id="PF07486">
    <property type="entry name" value="Hydrolase_2"/>
    <property type="match status" value="1"/>
</dbReference>
<dbReference type="GO" id="GO:0016787">
    <property type="term" value="F:hydrolase activity"/>
    <property type="evidence" value="ECO:0007669"/>
    <property type="project" value="InterPro"/>
</dbReference>
<dbReference type="Gene3D" id="1.10.10.2520">
    <property type="entry name" value="Cell wall hydrolase SleB, domain 1"/>
    <property type="match status" value="1"/>
</dbReference>
<dbReference type="InterPro" id="IPR042047">
    <property type="entry name" value="SleB_dom1"/>
</dbReference>
<dbReference type="RefSeq" id="WP_134214588.1">
    <property type="nucleotide sequence ID" value="NZ_QFFZ01000036.1"/>
</dbReference>
<keyword evidence="1" id="KW-0732">Signal</keyword>
<protein>
    <submittedName>
        <fullName evidence="3">Spore cortex-lytic enzyme</fullName>
    </submittedName>
</protein>
<dbReference type="InterPro" id="IPR036779">
    <property type="entry name" value="LysM_dom_sf"/>
</dbReference>
<keyword evidence="4" id="KW-1185">Reference proteome</keyword>
<organism evidence="3 4">
    <name type="scientific">Pelotomaculum propionicicum</name>
    <dbReference type="NCBI Taxonomy" id="258475"/>
    <lineage>
        <taxon>Bacteria</taxon>
        <taxon>Bacillati</taxon>
        <taxon>Bacillota</taxon>
        <taxon>Clostridia</taxon>
        <taxon>Eubacteriales</taxon>
        <taxon>Desulfotomaculaceae</taxon>
        <taxon>Pelotomaculum</taxon>
    </lineage>
</organism>
<comment type="caution">
    <text evidence="3">The sequence shown here is derived from an EMBL/GenBank/DDBJ whole genome shotgun (WGS) entry which is preliminary data.</text>
</comment>
<dbReference type="EMBL" id="QFFZ01000036">
    <property type="protein sequence ID" value="TEB09881.1"/>
    <property type="molecule type" value="Genomic_DNA"/>
</dbReference>
<dbReference type="InterPro" id="IPR018392">
    <property type="entry name" value="LysM"/>
</dbReference>
<dbReference type="PROSITE" id="PS51782">
    <property type="entry name" value="LYSM"/>
    <property type="match status" value="1"/>
</dbReference>
<dbReference type="Pfam" id="PF01476">
    <property type="entry name" value="LysM"/>
    <property type="match status" value="1"/>
</dbReference>
<dbReference type="Proteomes" id="UP000297597">
    <property type="component" value="Unassembled WGS sequence"/>
</dbReference>
<accession>A0A4Y7RM33</accession>
<dbReference type="AlphaFoldDB" id="A0A4Y7RM33"/>
<feature type="chain" id="PRO_5021254303" evidence="1">
    <location>
        <begin position="24"/>
        <end position="229"/>
    </location>
</feature>
<name>A0A4Y7RM33_9FIRM</name>
<sequence>MSKYVLKLIFKLAAFTIISLVYASACAPVGSCSQGLDTQLISSDSKVINYTVREGDTLSGIASEYQVALDELMRVNKLANSLIFPGATLALPEKNSAEGSMSRGNIPREELMLLARLIHAEARGESFEGQVAVGAVILNRLANPHFPKTITEVVFQKNNRVYQFSPVGDGSINLEPDEIAIEAALQALSGKDPTKGALFFYNPEISRDQWIKSLPVVTRIGNHVFATSL</sequence>
<dbReference type="OrthoDB" id="9785345at2"/>
<dbReference type="Gene3D" id="6.20.240.60">
    <property type="match status" value="1"/>
</dbReference>
<evidence type="ECO:0000313" key="4">
    <source>
        <dbReference type="Proteomes" id="UP000297597"/>
    </source>
</evidence>
<dbReference type="CDD" id="cd00118">
    <property type="entry name" value="LysM"/>
    <property type="match status" value="1"/>
</dbReference>
<gene>
    <name evidence="3" type="primary">sleB_5</name>
    <name evidence="3" type="ORF">Pmgp_02792</name>
</gene>
<dbReference type="InterPro" id="IPR011105">
    <property type="entry name" value="Cell_wall_hydrolase_SleB"/>
</dbReference>
<proteinExistence type="predicted"/>
<dbReference type="SMART" id="SM00257">
    <property type="entry name" value="LysM"/>
    <property type="match status" value="1"/>
</dbReference>
<evidence type="ECO:0000259" key="2">
    <source>
        <dbReference type="PROSITE" id="PS51782"/>
    </source>
</evidence>
<dbReference type="SUPFAM" id="SSF54106">
    <property type="entry name" value="LysM domain"/>
    <property type="match status" value="1"/>
</dbReference>
<dbReference type="Gene3D" id="3.10.350.10">
    <property type="entry name" value="LysM domain"/>
    <property type="match status" value="1"/>
</dbReference>
<feature type="domain" description="LysM" evidence="2">
    <location>
        <begin position="48"/>
        <end position="91"/>
    </location>
</feature>
<reference evidence="3 4" key="1">
    <citation type="journal article" date="2018" name="Environ. Microbiol.">
        <title>Novel energy conservation strategies and behaviour of Pelotomaculum schinkii driving syntrophic propionate catabolism.</title>
        <authorList>
            <person name="Hidalgo-Ahumada C.A.P."/>
            <person name="Nobu M.K."/>
            <person name="Narihiro T."/>
            <person name="Tamaki H."/>
            <person name="Liu W.T."/>
            <person name="Kamagata Y."/>
            <person name="Stams A.J.M."/>
            <person name="Imachi H."/>
            <person name="Sousa D.Z."/>
        </authorList>
    </citation>
    <scope>NUCLEOTIDE SEQUENCE [LARGE SCALE GENOMIC DNA]</scope>
    <source>
        <strain evidence="3 4">MGP</strain>
    </source>
</reference>
<evidence type="ECO:0000313" key="3">
    <source>
        <dbReference type="EMBL" id="TEB09881.1"/>
    </source>
</evidence>
<evidence type="ECO:0000256" key="1">
    <source>
        <dbReference type="SAM" id="SignalP"/>
    </source>
</evidence>
<feature type="signal peptide" evidence="1">
    <location>
        <begin position="1"/>
        <end position="23"/>
    </location>
</feature>